<name>A0AAE2BN05_9LAMI</name>
<organism evidence="2 3">
    <name type="scientific">Sesamum angolense</name>
    <dbReference type="NCBI Taxonomy" id="2727404"/>
    <lineage>
        <taxon>Eukaryota</taxon>
        <taxon>Viridiplantae</taxon>
        <taxon>Streptophyta</taxon>
        <taxon>Embryophyta</taxon>
        <taxon>Tracheophyta</taxon>
        <taxon>Spermatophyta</taxon>
        <taxon>Magnoliopsida</taxon>
        <taxon>eudicotyledons</taxon>
        <taxon>Gunneridae</taxon>
        <taxon>Pentapetalae</taxon>
        <taxon>asterids</taxon>
        <taxon>lamiids</taxon>
        <taxon>Lamiales</taxon>
        <taxon>Pedaliaceae</taxon>
        <taxon>Sesamum</taxon>
    </lineage>
</organism>
<evidence type="ECO:0000313" key="2">
    <source>
        <dbReference type="EMBL" id="KAK4391412.1"/>
    </source>
</evidence>
<sequence length="203" mass="23887">MKDNLNAWKDLKIICNRSKLEVDERRPNVMSKAVYTLTKGQKRWICECIIHLKFPDGYTSNLAHCVYMKELRMHGMKSYDCHVFMQKLIPVAFREMLPGPVWSVLTEVKNKAQVELSIVEAYLIEEIDLFTSHYFEPQILCKQNRPRSNDDLMMNENRSQWSIFNHLGQASGTSKKRWLSGSERHIIKMYILCNCGVVMPYYE</sequence>
<dbReference type="Pfam" id="PF13960">
    <property type="entry name" value="DUF4218"/>
    <property type="match status" value="1"/>
</dbReference>
<dbReference type="AlphaFoldDB" id="A0AAE2BN05"/>
<keyword evidence="3" id="KW-1185">Reference proteome</keyword>
<dbReference type="EMBL" id="JACGWL010000011">
    <property type="protein sequence ID" value="KAK4391412.1"/>
    <property type="molecule type" value="Genomic_DNA"/>
</dbReference>
<reference evidence="2" key="2">
    <citation type="journal article" date="2024" name="Plant">
        <title>Genomic evolution and insights into agronomic trait innovations of Sesamum species.</title>
        <authorList>
            <person name="Miao H."/>
            <person name="Wang L."/>
            <person name="Qu L."/>
            <person name="Liu H."/>
            <person name="Sun Y."/>
            <person name="Le M."/>
            <person name="Wang Q."/>
            <person name="Wei S."/>
            <person name="Zheng Y."/>
            <person name="Lin W."/>
            <person name="Duan Y."/>
            <person name="Cao H."/>
            <person name="Xiong S."/>
            <person name="Wang X."/>
            <person name="Wei L."/>
            <person name="Li C."/>
            <person name="Ma Q."/>
            <person name="Ju M."/>
            <person name="Zhao R."/>
            <person name="Li G."/>
            <person name="Mu C."/>
            <person name="Tian Q."/>
            <person name="Mei H."/>
            <person name="Zhang T."/>
            <person name="Gao T."/>
            <person name="Zhang H."/>
        </authorList>
    </citation>
    <scope>NUCLEOTIDE SEQUENCE</scope>
    <source>
        <strain evidence="2">K16</strain>
    </source>
</reference>
<accession>A0AAE2BN05</accession>
<dbReference type="InterPro" id="IPR025452">
    <property type="entry name" value="DUF4218"/>
</dbReference>
<gene>
    <name evidence="2" type="ORF">Sango_1919000</name>
</gene>
<evidence type="ECO:0000259" key="1">
    <source>
        <dbReference type="Pfam" id="PF13960"/>
    </source>
</evidence>
<proteinExistence type="predicted"/>
<dbReference type="Proteomes" id="UP001289374">
    <property type="component" value="Unassembled WGS sequence"/>
</dbReference>
<evidence type="ECO:0000313" key="3">
    <source>
        <dbReference type="Proteomes" id="UP001289374"/>
    </source>
</evidence>
<feature type="domain" description="DUF4218" evidence="1">
    <location>
        <begin position="88"/>
        <end position="149"/>
    </location>
</feature>
<protein>
    <recommendedName>
        <fullName evidence="1">DUF4218 domain-containing protein</fullName>
    </recommendedName>
</protein>
<reference evidence="2" key="1">
    <citation type="submission" date="2020-06" db="EMBL/GenBank/DDBJ databases">
        <authorList>
            <person name="Li T."/>
            <person name="Hu X."/>
            <person name="Zhang T."/>
            <person name="Song X."/>
            <person name="Zhang H."/>
            <person name="Dai N."/>
            <person name="Sheng W."/>
            <person name="Hou X."/>
            <person name="Wei L."/>
        </authorList>
    </citation>
    <scope>NUCLEOTIDE SEQUENCE</scope>
    <source>
        <strain evidence="2">K16</strain>
        <tissue evidence="2">Leaf</tissue>
    </source>
</reference>
<comment type="caution">
    <text evidence="2">The sequence shown here is derived from an EMBL/GenBank/DDBJ whole genome shotgun (WGS) entry which is preliminary data.</text>
</comment>
<dbReference type="PANTHER" id="PTHR48258">
    <property type="entry name" value="DUF4218 DOMAIN-CONTAINING PROTEIN-RELATED"/>
    <property type="match status" value="1"/>
</dbReference>
<dbReference type="PANTHER" id="PTHR48258:SF4">
    <property type="entry name" value="DUF4216 DOMAIN-CONTAINING PROTEIN"/>
    <property type="match status" value="1"/>
</dbReference>